<evidence type="ECO:0000313" key="1">
    <source>
        <dbReference type="EMBL" id="SEA13294.1"/>
    </source>
</evidence>
<proteinExistence type="predicted"/>
<dbReference type="Proteomes" id="UP000183040">
    <property type="component" value="Unassembled WGS sequence"/>
</dbReference>
<protein>
    <submittedName>
        <fullName evidence="1">Uncharacterized protein</fullName>
    </submittedName>
</protein>
<organism evidence="1 2">
    <name type="scientific">Bacteroides xylanisolvens</name>
    <dbReference type="NCBI Taxonomy" id="371601"/>
    <lineage>
        <taxon>Bacteria</taxon>
        <taxon>Pseudomonadati</taxon>
        <taxon>Bacteroidota</taxon>
        <taxon>Bacteroidia</taxon>
        <taxon>Bacteroidales</taxon>
        <taxon>Bacteroidaceae</taxon>
        <taxon>Bacteroides</taxon>
    </lineage>
</organism>
<reference evidence="1 2" key="1">
    <citation type="submission" date="2016-10" db="EMBL/GenBank/DDBJ databases">
        <authorList>
            <person name="de Groot N.N."/>
        </authorList>
    </citation>
    <scope>NUCLEOTIDE SEQUENCE [LARGE SCALE GENOMIC DNA]</scope>
    <source>
        <strain evidence="1 2">NLAE-zl-G339</strain>
    </source>
</reference>
<dbReference type="RefSeq" id="WP_074704956.1">
    <property type="nucleotide sequence ID" value="NZ_FNRP01000002.1"/>
</dbReference>
<name>A0A1H3YQK8_9BACE</name>
<accession>A0A1H3YQK8</accession>
<evidence type="ECO:0000313" key="2">
    <source>
        <dbReference type="Proteomes" id="UP000183040"/>
    </source>
</evidence>
<dbReference type="AlphaFoldDB" id="A0A1H3YQK8"/>
<sequence>MDKIKLVVFNEYALGYIMPEQPDKVCTLADSVLRGAPFRVMNEPYYIGSKDTVRLAGKQDFETFRVLFDGYDNPQEYEFDPNR</sequence>
<dbReference type="EMBL" id="FNRP01000002">
    <property type="protein sequence ID" value="SEA13294.1"/>
    <property type="molecule type" value="Genomic_DNA"/>
</dbReference>
<gene>
    <name evidence="1" type="ORF">SAMN04487924_102302</name>
</gene>